<dbReference type="RefSeq" id="WP_038246912.1">
    <property type="nucleotide sequence ID" value="NZ_BNER01000008.1"/>
</dbReference>
<reference evidence="2" key="2">
    <citation type="submission" date="2014-05" db="EMBL/GenBank/DDBJ databases">
        <title>Draft genome sequence of Virgibacillus massiliensis Vm-5.</title>
        <authorList>
            <person name="Khelaifia S."/>
            <person name="Croce O."/>
            <person name="Lagier J.C."/>
            <person name="Raoult D."/>
        </authorList>
    </citation>
    <scope>NUCLEOTIDE SEQUENCE [LARGE SCALE GENOMIC DNA]</scope>
    <source>
        <strain evidence="2">Vm-5</strain>
    </source>
</reference>
<protein>
    <submittedName>
        <fullName evidence="1">Uncharacterized protein</fullName>
    </submittedName>
</protein>
<name>A0A024QI93_9BACI</name>
<proteinExistence type="predicted"/>
<organism evidence="1 2">
    <name type="scientific">Virgibacillus massiliensis</name>
    <dbReference type="NCBI Taxonomy" id="1462526"/>
    <lineage>
        <taxon>Bacteria</taxon>
        <taxon>Bacillati</taxon>
        <taxon>Bacillota</taxon>
        <taxon>Bacilli</taxon>
        <taxon>Bacillales</taxon>
        <taxon>Bacillaceae</taxon>
        <taxon>Virgibacillus</taxon>
    </lineage>
</organism>
<dbReference type="Proteomes" id="UP000028875">
    <property type="component" value="Unassembled WGS sequence"/>
</dbReference>
<dbReference type="OrthoDB" id="2974169at2"/>
<dbReference type="EMBL" id="CCDP010000003">
    <property type="protein sequence ID" value="CDQ41905.1"/>
    <property type="molecule type" value="Genomic_DNA"/>
</dbReference>
<keyword evidence="2" id="KW-1185">Reference proteome</keyword>
<gene>
    <name evidence="1" type="ORF">BN990_04284</name>
</gene>
<dbReference type="STRING" id="1462526.BN990_04284"/>
<dbReference type="AlphaFoldDB" id="A0A024QI93"/>
<comment type="caution">
    <text evidence="1">The sequence shown here is derived from an EMBL/GenBank/DDBJ whole genome shotgun (WGS) entry which is preliminary data.</text>
</comment>
<reference evidence="1 2" key="1">
    <citation type="submission" date="2014-03" db="EMBL/GenBank/DDBJ databases">
        <authorList>
            <person name="Urmite Genomes U."/>
        </authorList>
    </citation>
    <scope>NUCLEOTIDE SEQUENCE [LARGE SCALE GENOMIC DNA]</scope>
    <source>
        <strain evidence="1 2">Vm-5</strain>
    </source>
</reference>
<evidence type="ECO:0000313" key="1">
    <source>
        <dbReference type="EMBL" id="CDQ41905.1"/>
    </source>
</evidence>
<accession>A0A024QI93</accession>
<evidence type="ECO:0000313" key="2">
    <source>
        <dbReference type="Proteomes" id="UP000028875"/>
    </source>
</evidence>
<sequence length="160" mass="18565">MVLHRLLLEDINEWERICEKLNEQNNNLKVPLENNTTTLHQFNMDLSDLFTEVNYYFGKARRNKDAISRIIENVLKDLYKGQNDLARKAAGIQLAQRYPVPDTAKPYYPEDFVNLFELEDQINAYYYALDAALKSLNHKASAKITNNSILNIERSLLPSS</sequence>